<dbReference type="SUPFAM" id="SSF53155">
    <property type="entry name" value="Methylated DNA-protein cysteine methyltransferase domain"/>
    <property type="match status" value="1"/>
</dbReference>
<accession>A0A2A2AHF8</accession>
<organism evidence="1 2">
    <name type="scientific">Vandammella animalimorsus</name>
    <dbReference type="NCBI Taxonomy" id="2029117"/>
    <lineage>
        <taxon>Bacteria</taxon>
        <taxon>Pseudomonadati</taxon>
        <taxon>Pseudomonadota</taxon>
        <taxon>Betaproteobacteria</taxon>
        <taxon>Burkholderiales</taxon>
        <taxon>Comamonadaceae</taxon>
        <taxon>Vandammella</taxon>
    </lineage>
</organism>
<keyword evidence="2" id="KW-1185">Reference proteome</keyword>
<dbReference type="Proteomes" id="UP000218054">
    <property type="component" value="Unassembled WGS sequence"/>
</dbReference>
<protein>
    <submittedName>
        <fullName evidence="1">Uncharacterized protein</fullName>
    </submittedName>
</protein>
<dbReference type="EMBL" id="NSJB01000001">
    <property type="protein sequence ID" value="PAT37995.1"/>
    <property type="molecule type" value="Genomic_DNA"/>
</dbReference>
<dbReference type="RefSeq" id="WP_095538274.1">
    <property type="nucleotide sequence ID" value="NZ_NSJB01000001.1"/>
</dbReference>
<dbReference type="Gene3D" id="3.30.160.70">
    <property type="entry name" value="Methylated DNA-protein cysteine methyltransferase domain"/>
    <property type="match status" value="1"/>
</dbReference>
<dbReference type="InterPro" id="IPR036631">
    <property type="entry name" value="MGMT_N_sf"/>
</dbReference>
<evidence type="ECO:0000313" key="2">
    <source>
        <dbReference type="Proteomes" id="UP000218054"/>
    </source>
</evidence>
<evidence type="ECO:0000313" key="1">
    <source>
        <dbReference type="EMBL" id="PAT37995.1"/>
    </source>
</evidence>
<sequence length="64" mass="6787">MTPGEYKTGTRRAALALRSATSSPPRPWGQVLLAATGHGLCWLAFADERAGALASMTLLMKEQA</sequence>
<comment type="caution">
    <text evidence="1">The sequence shown here is derived from an EMBL/GenBank/DDBJ whole genome shotgun (WGS) entry which is preliminary data.</text>
</comment>
<proteinExistence type="predicted"/>
<dbReference type="GO" id="GO:0003908">
    <property type="term" value="F:methylated-DNA-[protein]-cysteine S-methyltransferase activity"/>
    <property type="evidence" value="ECO:0007669"/>
    <property type="project" value="InterPro"/>
</dbReference>
<reference evidence="1 2" key="1">
    <citation type="submission" date="2017-08" db="EMBL/GenBank/DDBJ databases">
        <title>WGS of Clinical strains of the CDC Group NO-1 linked to zoonotic infections in humans.</title>
        <authorList>
            <person name="Bernier A.-M."/>
            <person name="Bernard K."/>
        </authorList>
    </citation>
    <scope>NUCLEOTIDE SEQUENCE [LARGE SCALE GENOMIC DNA]</scope>
    <source>
        <strain evidence="1 2">NML00-0135</strain>
    </source>
</reference>
<gene>
    <name evidence="1" type="ORF">CK625_00140</name>
</gene>
<name>A0A2A2AHF8_9BURK</name>
<dbReference type="AlphaFoldDB" id="A0A2A2AHF8"/>
<dbReference type="GO" id="GO:0006281">
    <property type="term" value="P:DNA repair"/>
    <property type="evidence" value="ECO:0007669"/>
    <property type="project" value="InterPro"/>
</dbReference>